<feature type="signal peptide" evidence="8">
    <location>
        <begin position="1"/>
        <end position="30"/>
    </location>
</feature>
<dbReference type="InterPro" id="IPR009056">
    <property type="entry name" value="Cyt_c-like_dom"/>
</dbReference>
<dbReference type="Proteomes" id="UP000230709">
    <property type="component" value="Chromosome"/>
</dbReference>
<evidence type="ECO:0000259" key="9">
    <source>
        <dbReference type="PROSITE" id="PS51007"/>
    </source>
</evidence>
<dbReference type="Gene3D" id="1.10.760.10">
    <property type="entry name" value="Cytochrome c-like domain"/>
    <property type="match status" value="2"/>
</dbReference>
<dbReference type="Pfam" id="PF03150">
    <property type="entry name" value="CCP_MauG"/>
    <property type="match status" value="1"/>
</dbReference>
<feature type="domain" description="Cytochrome c" evidence="9">
    <location>
        <begin position="46"/>
        <end position="153"/>
    </location>
</feature>
<evidence type="ECO:0000256" key="5">
    <source>
        <dbReference type="ARBA" id="ARBA00023002"/>
    </source>
</evidence>
<dbReference type="InterPro" id="IPR036909">
    <property type="entry name" value="Cyt_c-like_dom_sf"/>
</dbReference>
<dbReference type="GO" id="GO:0004130">
    <property type="term" value="F:cytochrome-c peroxidase activity"/>
    <property type="evidence" value="ECO:0007669"/>
    <property type="project" value="TreeGrafter"/>
</dbReference>
<evidence type="ECO:0000313" key="10">
    <source>
        <dbReference type="EMBL" id="ATQ69737.1"/>
    </source>
</evidence>
<evidence type="ECO:0000256" key="4">
    <source>
        <dbReference type="ARBA" id="ARBA00022729"/>
    </source>
</evidence>
<dbReference type="GO" id="GO:0020037">
    <property type="term" value="F:heme binding"/>
    <property type="evidence" value="ECO:0007669"/>
    <property type="project" value="InterPro"/>
</dbReference>
<dbReference type="STRING" id="595536.GCA_000178815_01395"/>
<keyword evidence="10" id="KW-0575">Peroxidase</keyword>
<dbReference type="InterPro" id="IPR051395">
    <property type="entry name" value="Cytochrome_c_Peroxidase/MauG"/>
</dbReference>
<dbReference type="PANTHER" id="PTHR30600">
    <property type="entry name" value="CYTOCHROME C PEROXIDASE-RELATED"/>
    <property type="match status" value="1"/>
</dbReference>
<dbReference type="PROSITE" id="PS51007">
    <property type="entry name" value="CYTC"/>
    <property type="match status" value="2"/>
</dbReference>
<evidence type="ECO:0000256" key="6">
    <source>
        <dbReference type="ARBA" id="ARBA00023004"/>
    </source>
</evidence>
<keyword evidence="6 7" id="KW-0408">Iron</keyword>
<evidence type="ECO:0000256" key="8">
    <source>
        <dbReference type="SAM" id="SignalP"/>
    </source>
</evidence>
<dbReference type="EMBL" id="CP023737">
    <property type="protein sequence ID" value="ATQ69737.1"/>
    <property type="molecule type" value="Genomic_DNA"/>
</dbReference>
<accession>A0A2D2D431</accession>
<comment type="subcellular location">
    <subcellularLocation>
        <location evidence="1">Cell envelope</location>
    </subcellularLocation>
</comment>
<reference evidence="11" key="1">
    <citation type="submission" date="2017-10" db="EMBL/GenBank/DDBJ databases">
        <title>Completed PacBio SMRT sequence of Methylosinus trichosporium OB3b reveals presence of a third large plasmid.</title>
        <authorList>
            <person name="Charles T.C."/>
            <person name="Lynch M.D.J."/>
            <person name="Heil J.R."/>
            <person name="Cheng J."/>
        </authorList>
    </citation>
    <scope>NUCLEOTIDE SEQUENCE [LARGE SCALE GENOMIC DNA]</scope>
    <source>
        <strain evidence="11">OB3b</strain>
    </source>
</reference>
<protein>
    <submittedName>
        <fullName evidence="10">Cytochrome-c peroxidase</fullName>
    </submittedName>
</protein>
<keyword evidence="5" id="KW-0560">Oxidoreductase</keyword>
<organism evidence="10 11">
    <name type="scientific">Methylosinus trichosporium (strain ATCC 35070 / NCIMB 11131 / UNIQEM 75 / OB3b)</name>
    <dbReference type="NCBI Taxonomy" id="595536"/>
    <lineage>
        <taxon>Bacteria</taxon>
        <taxon>Pseudomonadati</taxon>
        <taxon>Pseudomonadota</taxon>
        <taxon>Alphaproteobacteria</taxon>
        <taxon>Hyphomicrobiales</taxon>
        <taxon>Methylocystaceae</taxon>
        <taxon>Methylosinus</taxon>
    </lineage>
</organism>
<dbReference type="KEGG" id="mtw:CQW49_18985"/>
<dbReference type="SUPFAM" id="SSF46626">
    <property type="entry name" value="Cytochrome c"/>
    <property type="match status" value="2"/>
</dbReference>
<dbReference type="RefSeq" id="WP_003612971.1">
    <property type="nucleotide sequence ID" value="NZ_ADVE02000001.1"/>
</dbReference>
<proteinExistence type="predicted"/>
<dbReference type="GO" id="GO:0046872">
    <property type="term" value="F:metal ion binding"/>
    <property type="evidence" value="ECO:0007669"/>
    <property type="project" value="UniProtKB-KW"/>
</dbReference>
<name>A0A2D2D431_METT3</name>
<feature type="domain" description="Cytochrome c" evidence="9">
    <location>
        <begin position="230"/>
        <end position="411"/>
    </location>
</feature>
<dbReference type="GO" id="GO:0009055">
    <property type="term" value="F:electron transfer activity"/>
    <property type="evidence" value="ECO:0007669"/>
    <property type="project" value="InterPro"/>
</dbReference>
<keyword evidence="2 7" id="KW-0349">Heme</keyword>
<evidence type="ECO:0000256" key="2">
    <source>
        <dbReference type="ARBA" id="ARBA00022617"/>
    </source>
</evidence>
<evidence type="ECO:0000256" key="1">
    <source>
        <dbReference type="ARBA" id="ARBA00004196"/>
    </source>
</evidence>
<keyword evidence="4 8" id="KW-0732">Signal</keyword>
<dbReference type="GO" id="GO:0030313">
    <property type="term" value="C:cell envelope"/>
    <property type="evidence" value="ECO:0007669"/>
    <property type="project" value="UniProtKB-SubCell"/>
</dbReference>
<evidence type="ECO:0000256" key="3">
    <source>
        <dbReference type="ARBA" id="ARBA00022723"/>
    </source>
</evidence>
<feature type="chain" id="PRO_5013837310" evidence="8">
    <location>
        <begin position="31"/>
        <end position="419"/>
    </location>
</feature>
<sequence length="419" mass="45136">MAPALSRRLATLASGAVLSFFVAVSGPATAETAAPAPAADEAGLSPKELLGKRIFEDARLSEPPGVSCASCHDASKAFQGNNGSPVPALAQGSRPGVLGKRNTPTLSYLSFSPRFGLVEEQEEEATEGALVPAGGMFWDGRADDLVAQVEGPLLEPREMNNPSKAAVLDKIKAGDYAGLAKEVYGETVFSEPDAFEKIARAVAAFESTPRFHPFSSKFDDFLRGKAKLTKEEARGFALFKDKKKGNCLACHAGQTGSHKPQDWLFTDFTFDALGAPRNPEIPDNKDPAFFDPGLCVRKAFRPLAPQSYVDGLCGQFKTPTLRNVAITGPYLHNGVFSSLRDVVAFYATRDTNPERWFPKVDGKVAKFNDLAPKSHENVNVKEVPYDRNPGEKPRLDDGEIDAIVAFLLTLTDRPPAAGH</sequence>
<evidence type="ECO:0000256" key="7">
    <source>
        <dbReference type="PROSITE-ProRule" id="PRU00433"/>
    </source>
</evidence>
<evidence type="ECO:0000313" key="11">
    <source>
        <dbReference type="Proteomes" id="UP000230709"/>
    </source>
</evidence>
<dbReference type="InterPro" id="IPR004852">
    <property type="entry name" value="Di-haem_cyt_c_peroxidsae"/>
</dbReference>
<keyword evidence="11" id="KW-1185">Reference proteome</keyword>
<keyword evidence="3 7" id="KW-0479">Metal-binding</keyword>
<gene>
    <name evidence="10" type="ORF">CQW49_18985</name>
</gene>
<dbReference type="PANTHER" id="PTHR30600:SF10">
    <property type="entry name" value="BLL6722 PROTEIN"/>
    <property type="match status" value="1"/>
</dbReference>
<dbReference type="AlphaFoldDB" id="A0A2D2D431"/>